<sequence>MAAVAVLATFRLAPTDMVDVAGALVSLAAAARFGLGLGAPAQQQAAGARAGGSRKG</sequence>
<reference evidence="1 2" key="1">
    <citation type="submission" date="2017-06" db="EMBL/GenBank/DDBJ databases">
        <authorList>
            <person name="Kim H.J."/>
            <person name="Triplett B.A."/>
        </authorList>
    </citation>
    <scope>NUCLEOTIDE SEQUENCE [LARGE SCALE GENOMIC DNA]</scope>
    <source>
        <strain evidence="1">FRACA_ARgP5</strain>
    </source>
</reference>
<organism evidence="1 2">
    <name type="scientific">Frankia canadensis</name>
    <dbReference type="NCBI Taxonomy" id="1836972"/>
    <lineage>
        <taxon>Bacteria</taxon>
        <taxon>Bacillati</taxon>
        <taxon>Actinomycetota</taxon>
        <taxon>Actinomycetes</taxon>
        <taxon>Frankiales</taxon>
        <taxon>Frankiaceae</taxon>
        <taxon>Frankia</taxon>
    </lineage>
</organism>
<keyword evidence="2" id="KW-1185">Reference proteome</keyword>
<protein>
    <submittedName>
        <fullName evidence="1">Uncharacterized protein</fullName>
    </submittedName>
</protein>
<proteinExistence type="predicted"/>
<gene>
    <name evidence="1" type="ORF">FRACA_550031</name>
</gene>
<accession>A0A2I2KYZ0</accession>
<dbReference type="EMBL" id="FZMO01000501">
    <property type="protein sequence ID" value="SNQ50876.1"/>
    <property type="molecule type" value="Genomic_DNA"/>
</dbReference>
<name>A0A2I2KYZ0_9ACTN</name>
<dbReference type="AlphaFoldDB" id="A0A2I2KYZ0"/>
<dbReference type="Proteomes" id="UP000234331">
    <property type="component" value="Unassembled WGS sequence"/>
</dbReference>
<evidence type="ECO:0000313" key="1">
    <source>
        <dbReference type="EMBL" id="SNQ50876.1"/>
    </source>
</evidence>
<evidence type="ECO:0000313" key="2">
    <source>
        <dbReference type="Proteomes" id="UP000234331"/>
    </source>
</evidence>